<keyword evidence="1" id="KW-0472">Membrane</keyword>
<evidence type="ECO:0008006" key="4">
    <source>
        <dbReference type="Google" id="ProtNLM"/>
    </source>
</evidence>
<dbReference type="EMBL" id="BAUT01000043">
    <property type="protein sequence ID" value="GAE27219.1"/>
    <property type="molecule type" value="Genomic_DNA"/>
</dbReference>
<keyword evidence="3" id="KW-1185">Reference proteome</keyword>
<evidence type="ECO:0000313" key="2">
    <source>
        <dbReference type="EMBL" id="GAE27219.1"/>
    </source>
</evidence>
<dbReference type="AlphaFoldDB" id="W4Q758"/>
<keyword evidence="1" id="KW-0812">Transmembrane</keyword>
<dbReference type="OrthoDB" id="2418141at2"/>
<feature type="transmembrane region" description="Helical" evidence="1">
    <location>
        <begin position="43"/>
        <end position="62"/>
    </location>
</feature>
<gene>
    <name evidence="2" type="ORF">JCM9140_3347</name>
</gene>
<reference evidence="2" key="1">
    <citation type="journal article" date="2014" name="Genome Announc.">
        <title>Draft Genome Sequences of Three Alkaliphilic Bacillus Strains, Bacillus wakoensis JCM 9140T, Bacillus akibai JCM 9157T, and Bacillus hemicellulosilyticus JCM 9152T.</title>
        <authorList>
            <person name="Yuki M."/>
            <person name="Oshima K."/>
            <person name="Suda W."/>
            <person name="Oshida Y."/>
            <person name="Kitamura K."/>
            <person name="Iida T."/>
            <person name="Hattori M."/>
            <person name="Ohkuma M."/>
        </authorList>
    </citation>
    <scope>NUCLEOTIDE SEQUENCE [LARGE SCALE GENOMIC DNA]</scope>
    <source>
        <strain evidence="2">JCM 9140</strain>
    </source>
</reference>
<sequence length="99" mass="11860">MVLPICWSCQKPFRWKELLFFIEGRKKCKHCGAKQYSTTHSKWRSGVLVLPIVFIPSLLRLLFDFSFIWQLVLIFGLFIVFFAIAPFYYQFTDKEQPLF</sequence>
<organism evidence="2 3">
    <name type="scientific">Halalkalibacter wakoensis JCM 9140</name>
    <dbReference type="NCBI Taxonomy" id="1236970"/>
    <lineage>
        <taxon>Bacteria</taxon>
        <taxon>Bacillati</taxon>
        <taxon>Bacillota</taxon>
        <taxon>Bacilli</taxon>
        <taxon>Bacillales</taxon>
        <taxon>Bacillaceae</taxon>
        <taxon>Halalkalibacter</taxon>
    </lineage>
</organism>
<comment type="caution">
    <text evidence="2">The sequence shown here is derived from an EMBL/GenBank/DDBJ whole genome shotgun (WGS) entry which is preliminary data.</text>
</comment>
<evidence type="ECO:0000313" key="3">
    <source>
        <dbReference type="Proteomes" id="UP000018890"/>
    </source>
</evidence>
<protein>
    <recommendedName>
        <fullName evidence="4">Cxxc_20_cxxc protein</fullName>
    </recommendedName>
</protein>
<dbReference type="RefSeq" id="WP_034748104.1">
    <property type="nucleotide sequence ID" value="NZ_BAUT01000043.1"/>
</dbReference>
<accession>W4Q758</accession>
<keyword evidence="1" id="KW-1133">Transmembrane helix</keyword>
<dbReference type="NCBIfam" id="TIGR04104">
    <property type="entry name" value="cxxc_20_cxxc"/>
    <property type="match status" value="1"/>
</dbReference>
<dbReference type="STRING" id="1236970.JCM9140_3347"/>
<dbReference type="Proteomes" id="UP000018890">
    <property type="component" value="Unassembled WGS sequence"/>
</dbReference>
<name>W4Q758_9BACI</name>
<dbReference type="InterPro" id="IPR026369">
    <property type="entry name" value="CxxC_20_CxxC"/>
</dbReference>
<proteinExistence type="predicted"/>
<evidence type="ECO:0000256" key="1">
    <source>
        <dbReference type="SAM" id="Phobius"/>
    </source>
</evidence>
<feature type="transmembrane region" description="Helical" evidence="1">
    <location>
        <begin position="68"/>
        <end position="89"/>
    </location>
</feature>